<evidence type="ECO:0000256" key="2">
    <source>
        <dbReference type="ARBA" id="ARBA00006991"/>
    </source>
</evidence>
<keyword evidence="10" id="KW-0539">Nucleus</keyword>
<dbReference type="GO" id="GO:0001227">
    <property type="term" value="F:DNA-binding transcription repressor activity, RNA polymerase II-specific"/>
    <property type="evidence" value="ECO:0007669"/>
    <property type="project" value="TreeGrafter"/>
</dbReference>
<protein>
    <recommendedName>
        <fullName evidence="13">C2H2-type domain-containing protein</fullName>
    </recommendedName>
</protein>
<keyword evidence="3" id="KW-0479">Metal-binding</keyword>
<keyword evidence="6" id="KW-0862">Zinc</keyword>
<organism evidence="14 15">
    <name type="scientific">Pseudonaja textilis</name>
    <name type="common">Eastern brown snake</name>
    <dbReference type="NCBI Taxonomy" id="8673"/>
    <lineage>
        <taxon>Eukaryota</taxon>
        <taxon>Metazoa</taxon>
        <taxon>Chordata</taxon>
        <taxon>Craniata</taxon>
        <taxon>Vertebrata</taxon>
        <taxon>Euteleostomi</taxon>
        <taxon>Lepidosauria</taxon>
        <taxon>Squamata</taxon>
        <taxon>Bifurcata</taxon>
        <taxon>Unidentata</taxon>
        <taxon>Episquamata</taxon>
        <taxon>Toxicofera</taxon>
        <taxon>Serpentes</taxon>
        <taxon>Colubroidea</taxon>
        <taxon>Elapidae</taxon>
        <taxon>Hydrophiinae</taxon>
        <taxon>Pseudonaja</taxon>
    </lineage>
</organism>
<feature type="domain" description="C2H2-type" evidence="13">
    <location>
        <begin position="103"/>
        <end position="129"/>
    </location>
</feature>
<comment type="similarity">
    <text evidence="2">Belongs to the krueppel C2H2-type zinc-finger protein family.</text>
</comment>
<evidence type="ECO:0000256" key="12">
    <source>
        <dbReference type="SAM" id="MobiDB-lite"/>
    </source>
</evidence>
<reference evidence="14" key="2">
    <citation type="submission" date="2025-09" db="UniProtKB">
        <authorList>
            <consortium name="Ensembl"/>
        </authorList>
    </citation>
    <scope>IDENTIFICATION</scope>
</reference>
<comment type="subcellular location">
    <subcellularLocation>
        <location evidence="1">Nucleus</location>
    </subcellularLocation>
</comment>
<keyword evidence="4" id="KW-0677">Repeat</keyword>
<dbReference type="Proteomes" id="UP000472273">
    <property type="component" value="Unplaced"/>
</dbReference>
<dbReference type="FunFam" id="3.30.160.60:FF:000446">
    <property type="entry name" value="Zinc finger protein"/>
    <property type="match status" value="2"/>
</dbReference>
<dbReference type="PANTHER" id="PTHR24399">
    <property type="entry name" value="ZINC FINGER AND BTB DOMAIN-CONTAINING"/>
    <property type="match status" value="1"/>
</dbReference>
<feature type="domain" description="C2H2-type" evidence="13">
    <location>
        <begin position="180"/>
        <end position="207"/>
    </location>
</feature>
<dbReference type="GeneTree" id="ENSGT01150000286944"/>
<accession>A0A670ZW99</accession>
<feature type="domain" description="C2H2-type" evidence="13">
    <location>
        <begin position="74"/>
        <end position="97"/>
    </location>
</feature>
<dbReference type="Gene3D" id="3.30.160.60">
    <property type="entry name" value="Classic Zinc Finger"/>
    <property type="match status" value="6"/>
</dbReference>
<evidence type="ECO:0000313" key="14">
    <source>
        <dbReference type="Ensembl" id="ENSPTXP00000027102.1"/>
    </source>
</evidence>
<proteinExistence type="inferred from homology"/>
<dbReference type="InterPro" id="IPR013087">
    <property type="entry name" value="Znf_C2H2_type"/>
</dbReference>
<keyword evidence="8" id="KW-0238">DNA-binding</keyword>
<sequence>MPVMQISKMPHSLDGVPGADREDRPLGEAFLDPTSCRALCRVQTVEGAPYLEQVGKTEPEEDAGSSQPPEEKSFLCSDCGKAFAWRKNLASHQRLHAEGGHPFSCAECGFAHRAGLAAHQCGGHTGKRPFACNECGRCFAHKRHLRSTEKPFPCSVCGKSFSQRPNLITHQRIHTGEKPFSCTECGKRFNQRANLITHRRIHSGERPFPCATCGRRFSQKGNLAAHQRTHSQQRPHACSSCPKRFKGESALRAHQRTHRQVLGADPLTSTLLAAPTLQQALPGDPALVAQRATPALRPDLPGDPSPSIHRPAPSAQHGAPHGQNLPVDPPPPSQHAKQSILPTRALFLPHPSKKVSTWQEDQRRAHPLSYHQAPPSPKSPWTPLIYSQTTEGKTQNLAAVQTLKMEEHPPLFFGNLTEGGTLQ</sequence>
<evidence type="ECO:0000256" key="11">
    <source>
        <dbReference type="PROSITE-ProRule" id="PRU00042"/>
    </source>
</evidence>
<dbReference type="PROSITE" id="PS00028">
    <property type="entry name" value="ZINC_FINGER_C2H2_1"/>
    <property type="match status" value="5"/>
</dbReference>
<keyword evidence="15" id="KW-1185">Reference proteome</keyword>
<evidence type="ECO:0000256" key="6">
    <source>
        <dbReference type="ARBA" id="ARBA00022833"/>
    </source>
</evidence>
<feature type="domain" description="C2H2-type" evidence="13">
    <location>
        <begin position="236"/>
        <end position="258"/>
    </location>
</feature>
<dbReference type="AlphaFoldDB" id="A0A670ZW99"/>
<evidence type="ECO:0000259" key="13">
    <source>
        <dbReference type="PROSITE" id="PS50157"/>
    </source>
</evidence>
<keyword evidence="9" id="KW-0804">Transcription</keyword>
<name>A0A670ZW99_PSETE</name>
<dbReference type="FunFam" id="3.30.160.60:FF:002343">
    <property type="entry name" value="Zinc finger protein 33A"/>
    <property type="match status" value="1"/>
</dbReference>
<dbReference type="FunFam" id="3.30.160.60:FF:000478">
    <property type="entry name" value="Zinc finger protein 133"/>
    <property type="match status" value="1"/>
</dbReference>
<feature type="domain" description="C2H2-type" evidence="13">
    <location>
        <begin position="208"/>
        <end position="235"/>
    </location>
</feature>
<dbReference type="GO" id="GO:0001817">
    <property type="term" value="P:regulation of cytokine production"/>
    <property type="evidence" value="ECO:0007669"/>
    <property type="project" value="TreeGrafter"/>
</dbReference>
<feature type="region of interest" description="Disordered" evidence="12">
    <location>
        <begin position="1"/>
        <end position="24"/>
    </location>
</feature>
<evidence type="ECO:0000256" key="10">
    <source>
        <dbReference type="ARBA" id="ARBA00023242"/>
    </source>
</evidence>
<feature type="region of interest" description="Disordered" evidence="12">
    <location>
        <begin position="51"/>
        <end position="72"/>
    </location>
</feature>
<dbReference type="GO" id="GO:0000978">
    <property type="term" value="F:RNA polymerase II cis-regulatory region sequence-specific DNA binding"/>
    <property type="evidence" value="ECO:0007669"/>
    <property type="project" value="TreeGrafter"/>
</dbReference>
<evidence type="ECO:0000313" key="15">
    <source>
        <dbReference type="Proteomes" id="UP000472273"/>
    </source>
</evidence>
<keyword evidence="7" id="KW-0805">Transcription regulation</keyword>
<dbReference type="GO" id="GO:0008270">
    <property type="term" value="F:zinc ion binding"/>
    <property type="evidence" value="ECO:0007669"/>
    <property type="project" value="UniProtKB-KW"/>
</dbReference>
<evidence type="ECO:0000256" key="3">
    <source>
        <dbReference type="ARBA" id="ARBA00022723"/>
    </source>
</evidence>
<feature type="domain" description="C2H2-type" evidence="13">
    <location>
        <begin position="152"/>
        <end position="179"/>
    </location>
</feature>
<evidence type="ECO:0000256" key="8">
    <source>
        <dbReference type="ARBA" id="ARBA00023125"/>
    </source>
</evidence>
<dbReference type="SUPFAM" id="SSF57667">
    <property type="entry name" value="beta-beta-alpha zinc fingers"/>
    <property type="match status" value="4"/>
</dbReference>
<evidence type="ECO:0000256" key="5">
    <source>
        <dbReference type="ARBA" id="ARBA00022771"/>
    </source>
</evidence>
<dbReference type="FunFam" id="3.30.160.60:FF:001235">
    <property type="entry name" value="Si:ch211-119o8.6"/>
    <property type="match status" value="1"/>
</dbReference>
<reference evidence="14" key="1">
    <citation type="submission" date="2025-08" db="UniProtKB">
        <authorList>
            <consortium name="Ensembl"/>
        </authorList>
    </citation>
    <scope>IDENTIFICATION</scope>
</reference>
<dbReference type="Ensembl" id="ENSPTXT00000027936.1">
    <property type="protein sequence ID" value="ENSPTXP00000027102.1"/>
    <property type="gene ID" value="ENSPTXG00000018703.1"/>
</dbReference>
<feature type="region of interest" description="Disordered" evidence="12">
    <location>
        <begin position="295"/>
        <end position="337"/>
    </location>
</feature>
<keyword evidence="5 11" id="KW-0863">Zinc-finger</keyword>
<dbReference type="PANTHER" id="PTHR24399:SF76">
    <property type="entry name" value="GASTRULA ZINC FINGER PROTEIN XLCGF46.1 ISOFORM X1"/>
    <property type="match status" value="1"/>
</dbReference>
<feature type="region of interest" description="Disordered" evidence="12">
    <location>
        <begin position="221"/>
        <end position="243"/>
    </location>
</feature>
<dbReference type="SMART" id="SM00355">
    <property type="entry name" value="ZnF_C2H2"/>
    <property type="match status" value="6"/>
</dbReference>
<evidence type="ECO:0000256" key="1">
    <source>
        <dbReference type="ARBA" id="ARBA00004123"/>
    </source>
</evidence>
<dbReference type="InterPro" id="IPR036236">
    <property type="entry name" value="Znf_C2H2_sf"/>
</dbReference>
<dbReference type="FunFam" id="3.30.160.60:FF:000180">
    <property type="entry name" value="Zinc finger protein 689"/>
    <property type="match status" value="1"/>
</dbReference>
<dbReference type="PROSITE" id="PS50157">
    <property type="entry name" value="ZINC_FINGER_C2H2_2"/>
    <property type="match status" value="6"/>
</dbReference>
<dbReference type="GO" id="GO:0002682">
    <property type="term" value="P:regulation of immune system process"/>
    <property type="evidence" value="ECO:0007669"/>
    <property type="project" value="TreeGrafter"/>
</dbReference>
<dbReference type="Pfam" id="PF00096">
    <property type="entry name" value="zf-C2H2"/>
    <property type="match status" value="5"/>
</dbReference>
<dbReference type="GO" id="GO:0005654">
    <property type="term" value="C:nucleoplasm"/>
    <property type="evidence" value="ECO:0007669"/>
    <property type="project" value="TreeGrafter"/>
</dbReference>
<evidence type="ECO:0000256" key="9">
    <source>
        <dbReference type="ARBA" id="ARBA00023163"/>
    </source>
</evidence>
<evidence type="ECO:0000256" key="7">
    <source>
        <dbReference type="ARBA" id="ARBA00023015"/>
    </source>
</evidence>
<evidence type="ECO:0000256" key="4">
    <source>
        <dbReference type="ARBA" id="ARBA00022737"/>
    </source>
</evidence>
<feature type="region of interest" description="Disordered" evidence="12">
    <location>
        <begin position="353"/>
        <end position="380"/>
    </location>
</feature>